<organism evidence="2 3">
    <name type="scientific">Noviherbaspirillum suwonense</name>
    <dbReference type="NCBI Taxonomy" id="1224511"/>
    <lineage>
        <taxon>Bacteria</taxon>
        <taxon>Pseudomonadati</taxon>
        <taxon>Pseudomonadota</taxon>
        <taxon>Betaproteobacteria</taxon>
        <taxon>Burkholderiales</taxon>
        <taxon>Oxalobacteraceae</taxon>
        <taxon>Noviherbaspirillum</taxon>
    </lineage>
</organism>
<sequence length="61" mass="6575">MKPHQQSEHQVGYRAPRATEVSSRLAWGSLALVIALVFLLNMFPDPAPTSCAAPAQVASQK</sequence>
<evidence type="ECO:0000313" key="3">
    <source>
        <dbReference type="Proteomes" id="UP001158049"/>
    </source>
</evidence>
<dbReference type="EMBL" id="FXUL01000017">
    <property type="protein sequence ID" value="SMP71753.1"/>
    <property type="molecule type" value="Genomic_DNA"/>
</dbReference>
<accession>A0ABY1QIF3</accession>
<keyword evidence="1" id="KW-0812">Transmembrane</keyword>
<evidence type="ECO:0000256" key="1">
    <source>
        <dbReference type="SAM" id="Phobius"/>
    </source>
</evidence>
<evidence type="ECO:0000313" key="2">
    <source>
        <dbReference type="EMBL" id="SMP71753.1"/>
    </source>
</evidence>
<dbReference type="Proteomes" id="UP001158049">
    <property type="component" value="Unassembled WGS sequence"/>
</dbReference>
<name>A0ABY1QIF3_9BURK</name>
<gene>
    <name evidence="2" type="ORF">SAMN06295970_11768</name>
</gene>
<protein>
    <submittedName>
        <fullName evidence="2">Uncharacterized protein</fullName>
    </submittedName>
</protein>
<proteinExistence type="predicted"/>
<keyword evidence="1" id="KW-1133">Transmembrane helix</keyword>
<reference evidence="2 3" key="1">
    <citation type="submission" date="2017-05" db="EMBL/GenBank/DDBJ databases">
        <authorList>
            <person name="Varghese N."/>
            <person name="Submissions S."/>
        </authorList>
    </citation>
    <scope>NUCLEOTIDE SEQUENCE [LARGE SCALE GENOMIC DNA]</scope>
    <source>
        <strain evidence="2 3">DSM 26001</strain>
    </source>
</reference>
<feature type="transmembrane region" description="Helical" evidence="1">
    <location>
        <begin position="21"/>
        <end position="40"/>
    </location>
</feature>
<comment type="caution">
    <text evidence="2">The sequence shown here is derived from an EMBL/GenBank/DDBJ whole genome shotgun (WGS) entry which is preliminary data.</text>
</comment>
<keyword evidence="1" id="KW-0472">Membrane</keyword>
<keyword evidence="3" id="KW-1185">Reference proteome</keyword>